<dbReference type="OrthoDB" id="4280480at2"/>
<gene>
    <name evidence="1" type="ORF">D7294_29370</name>
</gene>
<proteinExistence type="predicted"/>
<evidence type="ECO:0000313" key="2">
    <source>
        <dbReference type="Proteomes" id="UP000272474"/>
    </source>
</evidence>
<evidence type="ECO:0000313" key="1">
    <source>
        <dbReference type="EMBL" id="RKN36869.1"/>
    </source>
</evidence>
<reference evidence="1 2" key="1">
    <citation type="journal article" date="2014" name="Int. J. Syst. Evol. Microbiol.">
        <title>Streptomyces hoynatensis sp. nov., isolated from deep marine sediment.</title>
        <authorList>
            <person name="Veyisoglu A."/>
            <person name="Sahin N."/>
        </authorList>
    </citation>
    <scope>NUCLEOTIDE SEQUENCE [LARGE SCALE GENOMIC DNA]</scope>
    <source>
        <strain evidence="1 2">KCTC 29097</strain>
    </source>
</reference>
<protein>
    <recommendedName>
        <fullName evidence="3">Replication activator protein Pra</fullName>
    </recommendedName>
</protein>
<organism evidence="1 2">
    <name type="scientific">Streptomyces hoynatensis</name>
    <dbReference type="NCBI Taxonomy" id="1141874"/>
    <lineage>
        <taxon>Bacteria</taxon>
        <taxon>Bacillati</taxon>
        <taxon>Actinomycetota</taxon>
        <taxon>Actinomycetes</taxon>
        <taxon>Kitasatosporales</taxon>
        <taxon>Streptomycetaceae</taxon>
        <taxon>Streptomyces</taxon>
    </lineage>
</organism>
<dbReference type="AlphaFoldDB" id="A0A3A9YJP3"/>
<keyword evidence="2" id="KW-1185">Reference proteome</keyword>
<accession>A0A3A9YJP3</accession>
<dbReference type="Proteomes" id="UP000272474">
    <property type="component" value="Unassembled WGS sequence"/>
</dbReference>
<sequence length="109" mass="11803">MHPIQKDITQSSFLLVTPAAPKVRDPQTGEIATHRDTGETLYTIGVVEMLDGRADVLKITVPESGLSDGLVQGVPVRPVRLIALPWARIFNGQLSDGIAYRADAVELVK</sequence>
<comment type="caution">
    <text evidence="1">The sequence shown here is derived from an EMBL/GenBank/DDBJ whole genome shotgun (WGS) entry which is preliminary data.</text>
</comment>
<dbReference type="EMBL" id="RBAL01000030">
    <property type="protein sequence ID" value="RKN36869.1"/>
    <property type="molecule type" value="Genomic_DNA"/>
</dbReference>
<name>A0A3A9YJP3_9ACTN</name>
<evidence type="ECO:0008006" key="3">
    <source>
        <dbReference type="Google" id="ProtNLM"/>
    </source>
</evidence>